<feature type="domain" description="Peptidase S1" evidence="8">
    <location>
        <begin position="551"/>
        <end position="789"/>
    </location>
</feature>
<dbReference type="PANTHER" id="PTHR24252:SF18">
    <property type="entry name" value="OVOCHYMASE 1"/>
    <property type="match status" value="1"/>
</dbReference>
<keyword evidence="2 6" id="KW-0378">Hydrolase</keyword>
<dbReference type="AlphaFoldDB" id="A0A674IDB7"/>
<dbReference type="GO" id="GO:0004252">
    <property type="term" value="F:serine-type endopeptidase activity"/>
    <property type="evidence" value="ECO:0007669"/>
    <property type="project" value="InterPro"/>
</dbReference>
<dbReference type="PROSITE" id="PS50240">
    <property type="entry name" value="TRYPSIN_DOM"/>
    <property type="match status" value="2"/>
</dbReference>
<dbReference type="InterPro" id="IPR033116">
    <property type="entry name" value="TRYPSIN_SER"/>
</dbReference>
<dbReference type="InterPro" id="IPR035914">
    <property type="entry name" value="Sperma_CUB_dom_sf"/>
</dbReference>
<evidence type="ECO:0000313" key="10">
    <source>
        <dbReference type="Proteomes" id="UP000472274"/>
    </source>
</evidence>
<dbReference type="SMART" id="SM00042">
    <property type="entry name" value="CUB"/>
    <property type="match status" value="4"/>
</dbReference>
<feature type="disulfide bond" evidence="5">
    <location>
        <begin position="942"/>
        <end position="969"/>
    </location>
</feature>
<feature type="domain" description="Peptidase S1" evidence="8">
    <location>
        <begin position="41"/>
        <end position="290"/>
    </location>
</feature>
<dbReference type="Ensembl" id="ENSTMTT00000006290.1">
    <property type="protein sequence ID" value="ENSTMTP00000006093.1"/>
    <property type="gene ID" value="ENSTMTG00000004415.1"/>
</dbReference>
<dbReference type="GeneTree" id="ENSGT00940000157791"/>
<keyword evidence="1 6" id="KW-0645">Protease</keyword>
<dbReference type="InterPro" id="IPR000859">
    <property type="entry name" value="CUB_dom"/>
</dbReference>
<accession>A0A674IDB7</accession>
<evidence type="ECO:0000256" key="3">
    <source>
        <dbReference type="ARBA" id="ARBA00022825"/>
    </source>
</evidence>
<evidence type="ECO:0000256" key="6">
    <source>
        <dbReference type="RuleBase" id="RU363034"/>
    </source>
</evidence>
<dbReference type="InterPro" id="IPR001254">
    <property type="entry name" value="Trypsin_dom"/>
</dbReference>
<comment type="caution">
    <text evidence="5">Lacks conserved residue(s) required for the propagation of feature annotation.</text>
</comment>
<dbReference type="SUPFAM" id="SSF50494">
    <property type="entry name" value="Trypsin-like serine proteases"/>
    <property type="match status" value="2"/>
</dbReference>
<sequence length="1063" mass="116949">YKSVTCITFSFLSGVGLKCGVRPVDLENQKNFLLSGFFSRIVGGRNSVAGGQPWQVSLKLGRFHFCGGSLIQEDVVVTAAHCVFTLEKLVKNLIVTVGEHNLRKADEQEQNIPVSQVIVHPDFNRLGYMHSDIALLYLKYRVKYGHRVQPICLPHKDDKFEAGTLCVASGWGRVSEAGELSNVLQEVELPIIDRGTCSALLKQMHLPPVASSMLCAGFPDGGKDACKGDSGGPLVCRRASGIWTLAGVTSWGVGCARGWDVLEKSISKRGSPGIFSNVAELMDFITQNIIPGRYIYQQFFSFPIILIQFTRLDLESQITCDHDYVSFYSDKRDVCVYATTLNNKSNLFPVGKICGDVLPTPLLIDSNRAMVTLVSDGSNTGSGFEFTFTAIHKESEAGSGCGSVAVLVEEGKIDTANYPGLYPSNVKCHWFIEAPVEKVIKLEFEDFAVEFSEGCIYDAVVLYSDTQDEHQLANLCGFSTPSSILSPGNEMLIHFESDGENNFRGFKARFTFVPSACISSAQNKEPALSGCCVADVCGFPPFSPQWLSRRVVGGEEACPHCWPWQAGLQFLGDHQCGGVIISPTWVLTAAHCIQSTNRPLHWTVIVGDHDRILKESTEQVRRVKTIVVHPDFDTVSYDSDIALIQLDVPLEYNTVVRPICLPNSTQPLSSSVLCTMTGWGSTQEADGSLASRLQQTQVPILESEVCEKNYYFNHPGGITARMLCAGFASSGGQDSCQGDSGGPLVCYNEKEPFILYGIISWGVGCARPKKPGVYTRVRVFLDWIKSTIRGLDTNNPLLTLRLVQTKCPSEVELTEPRGFFSSPCSSGYMGSLNCSWVLRMSPRGMAKLTVKHLSIPASRNCQVELLGIYEESQRGRKVVAELCGVLQSPRTFLSPGPVVKVVFHSLTLAAFGIEYMVFRVQGPKIGKIVKRPKDVNQELSRCRDVILTDPEGLIQSPGYPHGYPNATSCHWRIVAPLKSIIRLDFLAFWTEKTLSGCHGQLMVYEGFEPSKELIGERFAVVLLEEEEGNSSSFLSRLLGNLPHEKRNSNFVSIYTDFRGVSSS</sequence>
<organism evidence="9 10">
    <name type="scientific">Terrapene triunguis</name>
    <name type="common">Three-toed box turtle</name>
    <dbReference type="NCBI Taxonomy" id="2587831"/>
    <lineage>
        <taxon>Eukaryota</taxon>
        <taxon>Metazoa</taxon>
        <taxon>Chordata</taxon>
        <taxon>Craniata</taxon>
        <taxon>Vertebrata</taxon>
        <taxon>Euteleostomi</taxon>
        <taxon>Archelosauria</taxon>
        <taxon>Testudinata</taxon>
        <taxon>Testudines</taxon>
        <taxon>Cryptodira</taxon>
        <taxon>Durocryptodira</taxon>
        <taxon>Testudinoidea</taxon>
        <taxon>Emydidae</taxon>
        <taxon>Terrapene</taxon>
    </lineage>
</organism>
<protein>
    <recommendedName>
        <fullName evidence="11">Ovochymase 1</fullName>
    </recommendedName>
</protein>
<dbReference type="Gene3D" id="2.60.120.290">
    <property type="entry name" value="Spermadhesin, CUB domain"/>
    <property type="match status" value="4"/>
</dbReference>
<keyword evidence="10" id="KW-1185">Reference proteome</keyword>
<evidence type="ECO:0000256" key="5">
    <source>
        <dbReference type="PROSITE-ProRule" id="PRU00059"/>
    </source>
</evidence>
<dbReference type="SMART" id="SM00020">
    <property type="entry name" value="Tryp_SPc"/>
    <property type="match status" value="2"/>
</dbReference>
<feature type="disulfide bond" evidence="5">
    <location>
        <begin position="807"/>
        <end position="834"/>
    </location>
</feature>
<feature type="domain" description="CUB" evidence="7">
    <location>
        <begin position="942"/>
        <end position="1057"/>
    </location>
</feature>
<name>A0A674IDB7_9SAUR</name>
<dbReference type="Gene3D" id="2.40.10.10">
    <property type="entry name" value="Trypsin-like serine proteases"/>
    <property type="match status" value="2"/>
</dbReference>
<dbReference type="InterPro" id="IPR043504">
    <property type="entry name" value="Peptidase_S1_PA_chymotrypsin"/>
</dbReference>
<dbReference type="PRINTS" id="PR00722">
    <property type="entry name" value="CHYMOTRYPSIN"/>
</dbReference>
<dbReference type="InParanoid" id="A0A674IDB7"/>
<keyword evidence="4 5" id="KW-1015">Disulfide bond</keyword>
<feature type="domain" description="CUB" evidence="7">
    <location>
        <begin position="807"/>
        <end position="918"/>
    </location>
</feature>
<dbReference type="PROSITE" id="PS01180">
    <property type="entry name" value="CUB"/>
    <property type="match status" value="4"/>
</dbReference>
<evidence type="ECO:0000259" key="8">
    <source>
        <dbReference type="PROSITE" id="PS50240"/>
    </source>
</evidence>
<keyword evidence="3 6" id="KW-0720">Serine protease</keyword>
<dbReference type="SUPFAM" id="SSF49854">
    <property type="entry name" value="Spermadhesin, CUB domain"/>
    <property type="match status" value="4"/>
</dbReference>
<evidence type="ECO:0000256" key="4">
    <source>
        <dbReference type="ARBA" id="ARBA00023157"/>
    </source>
</evidence>
<dbReference type="Pfam" id="PF00089">
    <property type="entry name" value="Trypsin"/>
    <property type="match status" value="2"/>
</dbReference>
<dbReference type="PANTHER" id="PTHR24252">
    <property type="entry name" value="ACROSIN-RELATED"/>
    <property type="match status" value="1"/>
</dbReference>
<dbReference type="InterPro" id="IPR001314">
    <property type="entry name" value="Peptidase_S1A"/>
</dbReference>
<dbReference type="PROSITE" id="PS00134">
    <property type="entry name" value="TRYPSIN_HIS"/>
    <property type="match status" value="2"/>
</dbReference>
<reference evidence="9" key="1">
    <citation type="submission" date="2025-08" db="UniProtKB">
        <authorList>
            <consortium name="Ensembl"/>
        </authorList>
    </citation>
    <scope>IDENTIFICATION</scope>
</reference>
<feature type="domain" description="CUB" evidence="7">
    <location>
        <begin position="401"/>
        <end position="513"/>
    </location>
</feature>
<proteinExistence type="predicted"/>
<dbReference type="FunFam" id="2.40.10.10:FF:000003">
    <property type="entry name" value="Transmembrane serine protease 3"/>
    <property type="match status" value="2"/>
</dbReference>
<feature type="disulfide bond" evidence="5">
    <location>
        <begin position="401"/>
        <end position="428"/>
    </location>
</feature>
<dbReference type="CDD" id="cd00041">
    <property type="entry name" value="CUB"/>
    <property type="match status" value="4"/>
</dbReference>
<evidence type="ECO:0000256" key="1">
    <source>
        <dbReference type="ARBA" id="ARBA00022670"/>
    </source>
</evidence>
<dbReference type="PROSITE" id="PS00135">
    <property type="entry name" value="TRYPSIN_SER"/>
    <property type="match status" value="2"/>
</dbReference>
<dbReference type="Pfam" id="PF00431">
    <property type="entry name" value="CUB"/>
    <property type="match status" value="4"/>
</dbReference>
<evidence type="ECO:0000256" key="2">
    <source>
        <dbReference type="ARBA" id="ARBA00022801"/>
    </source>
</evidence>
<evidence type="ECO:0000259" key="7">
    <source>
        <dbReference type="PROSITE" id="PS01180"/>
    </source>
</evidence>
<dbReference type="GO" id="GO:0006508">
    <property type="term" value="P:proteolysis"/>
    <property type="evidence" value="ECO:0007669"/>
    <property type="project" value="UniProtKB-KW"/>
</dbReference>
<dbReference type="CDD" id="cd00190">
    <property type="entry name" value="Tryp_SPc"/>
    <property type="match status" value="2"/>
</dbReference>
<dbReference type="Proteomes" id="UP000472274">
    <property type="component" value="Unplaced"/>
</dbReference>
<dbReference type="InterPro" id="IPR018114">
    <property type="entry name" value="TRYPSIN_HIS"/>
</dbReference>
<dbReference type="FunFam" id="2.60.120.290:FF:000013">
    <property type="entry name" value="Membrane frizzled-related protein"/>
    <property type="match status" value="1"/>
</dbReference>
<reference evidence="9" key="2">
    <citation type="submission" date="2025-09" db="UniProtKB">
        <authorList>
            <consortium name="Ensembl"/>
        </authorList>
    </citation>
    <scope>IDENTIFICATION</scope>
</reference>
<evidence type="ECO:0008006" key="11">
    <source>
        <dbReference type="Google" id="ProtNLM"/>
    </source>
</evidence>
<dbReference type="InterPro" id="IPR009003">
    <property type="entry name" value="Peptidase_S1_PA"/>
</dbReference>
<feature type="domain" description="CUB" evidence="7">
    <location>
        <begin position="305"/>
        <end position="391"/>
    </location>
</feature>
<evidence type="ECO:0000313" key="9">
    <source>
        <dbReference type="Ensembl" id="ENSTMTP00000006093.1"/>
    </source>
</evidence>